<dbReference type="PANTHER" id="PTHR43798:SF31">
    <property type="entry name" value="AB HYDROLASE SUPERFAMILY PROTEIN YCLE"/>
    <property type="match status" value="1"/>
</dbReference>
<feature type="domain" description="AB hydrolase-1" evidence="2">
    <location>
        <begin position="29"/>
        <end position="262"/>
    </location>
</feature>
<accession>A0A3Q8XNB4</accession>
<dbReference type="Proteomes" id="UP000268192">
    <property type="component" value="Chromosome"/>
</dbReference>
<protein>
    <submittedName>
        <fullName evidence="3">Alpha/beta hydrolase</fullName>
    </submittedName>
</protein>
<dbReference type="InterPro" id="IPR000073">
    <property type="entry name" value="AB_hydrolase_1"/>
</dbReference>
<dbReference type="Gene3D" id="3.40.50.1820">
    <property type="entry name" value="alpha/beta hydrolase"/>
    <property type="match status" value="1"/>
</dbReference>
<evidence type="ECO:0000313" key="3">
    <source>
        <dbReference type="EMBL" id="AZN70532.1"/>
    </source>
</evidence>
<evidence type="ECO:0000259" key="2">
    <source>
        <dbReference type="Pfam" id="PF12697"/>
    </source>
</evidence>
<evidence type="ECO:0000313" key="4">
    <source>
        <dbReference type="Proteomes" id="UP000268192"/>
    </source>
</evidence>
<keyword evidence="4" id="KW-1185">Reference proteome</keyword>
<dbReference type="PANTHER" id="PTHR43798">
    <property type="entry name" value="MONOACYLGLYCEROL LIPASE"/>
    <property type="match status" value="1"/>
</dbReference>
<organism evidence="3 4">
    <name type="scientific">Georhizobium profundi</name>
    <dbReference type="NCBI Taxonomy" id="2341112"/>
    <lineage>
        <taxon>Bacteria</taxon>
        <taxon>Pseudomonadati</taxon>
        <taxon>Pseudomonadota</taxon>
        <taxon>Alphaproteobacteria</taxon>
        <taxon>Hyphomicrobiales</taxon>
        <taxon>Rhizobiaceae</taxon>
        <taxon>Georhizobium</taxon>
    </lineage>
</organism>
<evidence type="ECO:0000256" key="1">
    <source>
        <dbReference type="ARBA" id="ARBA00022801"/>
    </source>
</evidence>
<proteinExistence type="predicted"/>
<dbReference type="SUPFAM" id="SSF53474">
    <property type="entry name" value="alpha/beta-Hydrolases"/>
    <property type="match status" value="1"/>
</dbReference>
<dbReference type="GO" id="GO:0016787">
    <property type="term" value="F:hydrolase activity"/>
    <property type="evidence" value="ECO:0007669"/>
    <property type="project" value="UniProtKB-KW"/>
</dbReference>
<sequence>MAMAPIDRMITTSDAALRVRDTGGDGLPIVLLHGSGSSIDVFHRQFADPILSHYRLVAIELPGHGLSSDAATPDKTYTLKGLAGVVTETLTSIGVSRAVFFGWSLGGHVTLQIAATTSIPVALLLSGTPPVSLGPLGLLRGFQPSFDILLTSKRHFSERDVTRFAQLCFGDAFDPKFLTTIARTDGRLRVNFLRSLMHGHGADQRRLVETSSMPIALVNGVLDPFVRLSYLETIPFANLWRDRSHLIPATGHAAFWHAPQLFNPLLNAFARDAELVLRAERLNLRRA</sequence>
<gene>
    <name evidence="3" type="ORF">D5400_03880</name>
</gene>
<dbReference type="InterPro" id="IPR050266">
    <property type="entry name" value="AB_hydrolase_sf"/>
</dbReference>
<dbReference type="EMBL" id="CP032509">
    <property type="protein sequence ID" value="AZN70532.1"/>
    <property type="molecule type" value="Genomic_DNA"/>
</dbReference>
<dbReference type="Pfam" id="PF12697">
    <property type="entry name" value="Abhydrolase_6"/>
    <property type="match status" value="1"/>
</dbReference>
<dbReference type="OrthoDB" id="9804723at2"/>
<name>A0A3Q8XNB4_9HYPH</name>
<dbReference type="GO" id="GO:0016020">
    <property type="term" value="C:membrane"/>
    <property type="evidence" value="ECO:0007669"/>
    <property type="project" value="TreeGrafter"/>
</dbReference>
<keyword evidence="1 3" id="KW-0378">Hydrolase</keyword>
<reference evidence="3 4" key="1">
    <citation type="submission" date="2018-09" db="EMBL/GenBank/DDBJ databases">
        <title>Marinorhizobium profundi gen. nov., sp. nov., isolated from a deep-sea sediment sample from the New Britain Trench and proposal of Marinorhizobiaceae fam. nov. in the order Rhizobiales of the class Alphaproteobacteria.</title>
        <authorList>
            <person name="Cao J."/>
        </authorList>
    </citation>
    <scope>NUCLEOTIDE SEQUENCE [LARGE SCALE GENOMIC DNA]</scope>
    <source>
        <strain evidence="3 4">WS11</strain>
    </source>
</reference>
<dbReference type="KEGG" id="abaw:D5400_03880"/>
<dbReference type="AlphaFoldDB" id="A0A3Q8XNB4"/>
<dbReference type="InterPro" id="IPR029058">
    <property type="entry name" value="AB_hydrolase_fold"/>
</dbReference>